<comment type="caution">
    <text evidence="3">The sequence shown here is derived from an EMBL/GenBank/DDBJ whole genome shotgun (WGS) entry which is preliminary data.</text>
</comment>
<feature type="chain" id="PRO_5046239909" evidence="2">
    <location>
        <begin position="33"/>
        <end position="177"/>
    </location>
</feature>
<keyword evidence="2" id="KW-0732">Signal</keyword>
<dbReference type="Proteomes" id="UP001562178">
    <property type="component" value="Unassembled WGS sequence"/>
</dbReference>
<evidence type="ECO:0000313" key="4">
    <source>
        <dbReference type="Proteomes" id="UP001562178"/>
    </source>
</evidence>
<reference evidence="3 4" key="1">
    <citation type="journal article" date="2016" name="Int. J. Syst. Evol. Microbiol.">
        <title>Description of Comamonas sediminis sp. nov., isolated from lagoon sediments.</title>
        <authorList>
            <person name="Subhash Y."/>
            <person name="Bang J.J."/>
            <person name="You T.H."/>
            <person name="Lee S.S."/>
        </authorList>
    </citation>
    <scope>NUCLEOTIDE SEQUENCE [LARGE SCALE GENOMIC DNA]</scope>
    <source>
        <strain evidence="3 4">JCM 31169</strain>
    </source>
</reference>
<evidence type="ECO:0000256" key="1">
    <source>
        <dbReference type="SAM" id="MobiDB-lite"/>
    </source>
</evidence>
<protein>
    <submittedName>
        <fullName evidence="3">Uncharacterized protein</fullName>
    </submittedName>
</protein>
<name>A0ABV4B335_9BURK</name>
<keyword evidence="4" id="KW-1185">Reference proteome</keyword>
<dbReference type="RefSeq" id="WP_369460114.1">
    <property type="nucleotide sequence ID" value="NZ_JBGBDC010000004.1"/>
</dbReference>
<feature type="signal peptide" evidence="2">
    <location>
        <begin position="1"/>
        <end position="32"/>
    </location>
</feature>
<gene>
    <name evidence="3" type="ORF">AB7A72_12025</name>
</gene>
<organism evidence="3 4">
    <name type="scientific">Comamonas sediminis</name>
    <dbReference type="NCBI Taxonomy" id="1783360"/>
    <lineage>
        <taxon>Bacteria</taxon>
        <taxon>Pseudomonadati</taxon>
        <taxon>Pseudomonadota</taxon>
        <taxon>Betaproteobacteria</taxon>
        <taxon>Burkholderiales</taxon>
        <taxon>Comamonadaceae</taxon>
        <taxon>Comamonas</taxon>
    </lineage>
</organism>
<proteinExistence type="predicted"/>
<sequence>MFIHRLNTAIFLRAGTLAITAAALTSATSVSAMSAEEARAETQRIALQYEQTMAHCSTLQGNMREICEEDAKGSRRVAQAERDLKLQGGAEHEYQVRLARAQADYRVAHERCNDMRGEAVKVCKRDAEQAYLRAQQDARIRQVEAPPAVSTDSTLAPLQTPPQAPLDSAAPLPPPAR</sequence>
<feature type="region of interest" description="Disordered" evidence="1">
    <location>
        <begin position="142"/>
        <end position="177"/>
    </location>
</feature>
<evidence type="ECO:0000256" key="2">
    <source>
        <dbReference type="SAM" id="SignalP"/>
    </source>
</evidence>
<dbReference type="EMBL" id="JBGBDC010000004">
    <property type="protein sequence ID" value="MEY2251733.1"/>
    <property type="molecule type" value="Genomic_DNA"/>
</dbReference>
<evidence type="ECO:0000313" key="3">
    <source>
        <dbReference type="EMBL" id="MEY2251733.1"/>
    </source>
</evidence>
<accession>A0ABV4B335</accession>